<dbReference type="RefSeq" id="WP_014794947.1">
    <property type="nucleotide sequence ID" value="NC_018017.1"/>
</dbReference>
<keyword evidence="3" id="KW-1185">Reference proteome</keyword>
<dbReference type="HOGENOM" id="CLU_352225_0_0_9"/>
<proteinExistence type="predicted"/>
<protein>
    <submittedName>
        <fullName evidence="2">Uncharacterized protein</fullName>
    </submittedName>
</protein>
<accession>I4ABY2</accession>
<evidence type="ECO:0000256" key="1">
    <source>
        <dbReference type="SAM" id="SignalP"/>
    </source>
</evidence>
<keyword evidence="1" id="KW-0732">Signal</keyword>
<evidence type="ECO:0000313" key="2">
    <source>
        <dbReference type="EMBL" id="AFM01467.1"/>
    </source>
</evidence>
<dbReference type="KEGG" id="ddh:Desde_3176"/>
<dbReference type="OrthoDB" id="1802786at2"/>
<gene>
    <name evidence="2" type="ordered locus">Desde_3176</name>
</gene>
<reference evidence="2 3" key="2">
    <citation type="journal article" date="2015" name="J. Bacteriol.">
        <title>Genomic, proteomic, and biochemical analysis of the organohalide respiratory pathway in Desulfitobacterium dehalogenans.</title>
        <authorList>
            <person name="Kruse T."/>
            <person name="van de Pas B.A."/>
            <person name="Atteia A."/>
            <person name="Krab K."/>
            <person name="Hagen W.R."/>
            <person name="Goodwin L."/>
            <person name="Chain P."/>
            <person name="Boeren S."/>
            <person name="Maphosa F."/>
            <person name="Schraa G."/>
            <person name="de Vos W.M."/>
            <person name="van der Oost J."/>
            <person name="Smidt H."/>
            <person name="Stams A.J."/>
        </authorList>
    </citation>
    <scope>NUCLEOTIDE SEQUENCE [LARGE SCALE GENOMIC DNA]</scope>
    <source>
        <strain evidence="3">ATCC 51507 / DSM 9161 / JW/IU-DC1</strain>
    </source>
</reference>
<feature type="signal peptide" evidence="1">
    <location>
        <begin position="1"/>
        <end position="27"/>
    </location>
</feature>
<organism evidence="2 3">
    <name type="scientific">Desulfitobacterium dehalogenans (strain ATCC 51507 / DSM 9161 / JW/IU-DC1)</name>
    <dbReference type="NCBI Taxonomy" id="756499"/>
    <lineage>
        <taxon>Bacteria</taxon>
        <taxon>Bacillati</taxon>
        <taxon>Bacillota</taxon>
        <taxon>Clostridia</taxon>
        <taxon>Eubacteriales</taxon>
        <taxon>Desulfitobacteriaceae</taxon>
        <taxon>Desulfitobacterium</taxon>
    </lineage>
</organism>
<sequence precursor="true">MHRKQWTMALVVTLLCLSLVLPANVFGADNYTHNANISRNNTVVDPQYNDLKYNNNPYYVQIPSWNGNRQYSNTTPAVVGSNLYQFTYDQKGKGYLTRIELKKPDATWKPGNGISLNATLIATFDVGSSGGRDAAAGISGPTIKDGYLAIAVGEYLYWWTIDENGNRTSNVFNKNIQGNSGNAIKLIASSPLITPPLTASGTNMLTWETITWETPFAVVGSWSGGVLAQPLYTPVNVQFIGKGYNTIMDTSRATNDIVTSSPAWNPSTTVVGGTGAAVFGVAAYGSGDNRLIIMNPTTGEITTVRGFFEGPIDSSPVIAPNLHIFVPDHWGGIYRMNANGVFEAKDLSAMDKARSNISNIAIDGQNVIWIGNAHTTITVAPLSSFGSMRIRASRFSGLYSPAVVSNGSTSTIFLASDTTNGLLVTNPMTATNPSATFGDEFKDYWQTLGSVSATYTSVAADVGVDSVDGSDLHFVCAWTNYGLNSQGCVEIWAPADYNLKATASPGIVNSGEQVIIKGLPFPENLTQSVKAHITDGGENTVDLDLSQWSRSPETWQGVMNAPNNYTGADAVYTVTLTATQPGGKTATATTQFKVNPIPLPPPGNLSGKLKIEAWRRNNTVQPAGTAKYGNELAITLTVDQPPPPRGLLNAQVTSAYITKAWVHTPRGEIGWDGTGKVEIKRREEDINLSLNGLVGTIKYTVDWAGYPPPIPDNTVMETNYIYAPFAVHVNYIYQVPYVTEFGVFYYWASGSYEASGNAGTTLDITGTDLYIFNQKIHDPGTPVWQP</sequence>
<evidence type="ECO:0000313" key="3">
    <source>
        <dbReference type="Proteomes" id="UP000006053"/>
    </source>
</evidence>
<dbReference type="Proteomes" id="UP000006053">
    <property type="component" value="Chromosome"/>
</dbReference>
<name>I4ABY2_DESDJ</name>
<feature type="chain" id="PRO_5039266421" evidence="1">
    <location>
        <begin position="28"/>
        <end position="786"/>
    </location>
</feature>
<dbReference type="EMBL" id="CP003348">
    <property type="protein sequence ID" value="AFM01467.1"/>
    <property type="molecule type" value="Genomic_DNA"/>
</dbReference>
<dbReference type="eggNOG" id="ENOG5033QX7">
    <property type="taxonomic scope" value="Bacteria"/>
</dbReference>
<dbReference type="STRING" id="756499.Desde_3176"/>
<reference evidence="3" key="1">
    <citation type="submission" date="2012-06" db="EMBL/GenBank/DDBJ databases">
        <title>Complete sequence of Desulfitobacterium dehalogenans ATCC 51507.</title>
        <authorList>
            <person name="Lucas S."/>
            <person name="Han J."/>
            <person name="Lapidus A."/>
            <person name="Cheng J.-F."/>
            <person name="Goodwin L."/>
            <person name="Pitluck S."/>
            <person name="Peters L."/>
            <person name="Ovchinnikova G."/>
            <person name="Teshima H."/>
            <person name="Detter J.C."/>
            <person name="Han C."/>
            <person name="Tapia R."/>
            <person name="Land M."/>
            <person name="Hauser L."/>
            <person name="Kyrpides N."/>
            <person name="Ivanova N."/>
            <person name="Pagani I."/>
            <person name="Kruse T."/>
            <person name="de Vos W.M."/>
            <person name="Smidt H."/>
            <person name="Woyke T."/>
        </authorList>
    </citation>
    <scope>NUCLEOTIDE SEQUENCE [LARGE SCALE GENOMIC DNA]</scope>
    <source>
        <strain evidence="3">ATCC 51507 / DSM 9161 / JW/IU-DC1</strain>
    </source>
</reference>
<dbReference type="SUPFAM" id="SSF63829">
    <property type="entry name" value="Calcium-dependent phosphotriesterase"/>
    <property type="match status" value="1"/>
</dbReference>
<dbReference type="AlphaFoldDB" id="I4ABY2"/>